<dbReference type="InterPro" id="IPR002035">
    <property type="entry name" value="VWF_A"/>
</dbReference>
<dbReference type="OrthoDB" id="387240at2"/>
<dbReference type="EMBL" id="ABCK01000019">
    <property type="protein sequence ID" value="EDM26155.1"/>
    <property type="molecule type" value="Genomic_DNA"/>
</dbReference>
<dbReference type="eggNOG" id="COG2425">
    <property type="taxonomic scope" value="Bacteria"/>
</dbReference>
<dbReference type="PANTHER" id="PTHR36846">
    <property type="entry name" value="PROTEIN VIAA"/>
    <property type="match status" value="1"/>
</dbReference>
<evidence type="ECO:0000259" key="2">
    <source>
        <dbReference type="SMART" id="SM00327"/>
    </source>
</evidence>
<evidence type="ECO:0000313" key="3">
    <source>
        <dbReference type="EMBL" id="EDM26155.1"/>
    </source>
</evidence>
<feature type="coiled-coil region" evidence="1">
    <location>
        <begin position="142"/>
        <end position="169"/>
    </location>
</feature>
<dbReference type="Pfam" id="PF13519">
    <property type="entry name" value="VWA_2"/>
    <property type="match status" value="1"/>
</dbReference>
<dbReference type="Proteomes" id="UP000004947">
    <property type="component" value="Unassembled WGS sequence"/>
</dbReference>
<dbReference type="InterPro" id="IPR036465">
    <property type="entry name" value="vWFA_dom_sf"/>
</dbReference>
<protein>
    <recommendedName>
        <fullName evidence="2">VWFA domain-containing protein</fullName>
    </recommendedName>
</protein>
<dbReference type="RefSeq" id="WP_007280033.1">
    <property type="nucleotide sequence ID" value="NZ_ABCK01000019.1"/>
</dbReference>
<evidence type="ECO:0000313" key="4">
    <source>
        <dbReference type="Proteomes" id="UP000004947"/>
    </source>
</evidence>
<accession>A6DQA4</accession>
<keyword evidence="1" id="KW-0175">Coiled coil</keyword>
<evidence type="ECO:0000256" key="1">
    <source>
        <dbReference type="SAM" id="Coils"/>
    </source>
</evidence>
<feature type="domain" description="VWFA" evidence="2">
    <location>
        <begin position="310"/>
        <end position="475"/>
    </location>
</feature>
<gene>
    <name evidence="3" type="ORF">LNTAR_16448</name>
</gene>
<organism evidence="3 4">
    <name type="scientific">Lentisphaera araneosa HTCC2155</name>
    <dbReference type="NCBI Taxonomy" id="313628"/>
    <lineage>
        <taxon>Bacteria</taxon>
        <taxon>Pseudomonadati</taxon>
        <taxon>Lentisphaerota</taxon>
        <taxon>Lentisphaeria</taxon>
        <taxon>Lentisphaerales</taxon>
        <taxon>Lentisphaeraceae</taxon>
        <taxon>Lentisphaera</taxon>
    </lineage>
</organism>
<sequence>MTATENIEESIQNDYGDLLERFPALTREVNRTLEEKAGEWEQTLAEENPFSSDWNTLQASEKWLTEGKLGNDCLKSSVNQFHEFRAKCQLPDLKSYWNQELSQINDQPGNVNVLPQFLISQWHKSLRDLQSTWKQERLDNLQNETQQEMNDWMDNLNDIADELEKLDLDPEDVFDFASGAGAGGDGPSELSIQNLETLKKWLGTLKKDPGIKDLCKLLGKLKQAKLNKIKRSRTTSSSVSSSNSCEEISGIKFSKELEHLLPSELALLTDPETEIIFDLKYAESRLMGFDMSGIQTVSKKEEIEMPDEEQGPMIIAVDTSGSMYGAPETTAKAITLYMAKTSMKENRNCYVIEFSTKIKTIDLAGSNRLSALMKFLEMSFNGGTDVEPAIEHGTEVMNQEGYRNADMLVVSDFILNDLEPPLVDKIQQAKAKNNSFYSLCIGDHFHSHKNREYFDRKWVYNPDGSSVTELLKFENGKLS</sequence>
<name>A6DQA4_9BACT</name>
<keyword evidence="4" id="KW-1185">Reference proteome</keyword>
<dbReference type="Gene3D" id="3.40.50.410">
    <property type="entry name" value="von Willebrand factor, type A domain"/>
    <property type="match status" value="1"/>
</dbReference>
<dbReference type="SUPFAM" id="SSF53300">
    <property type="entry name" value="vWA-like"/>
    <property type="match status" value="1"/>
</dbReference>
<dbReference type="SMART" id="SM00327">
    <property type="entry name" value="VWA"/>
    <property type="match status" value="1"/>
</dbReference>
<dbReference type="PANTHER" id="PTHR36846:SF1">
    <property type="entry name" value="PROTEIN VIAA"/>
    <property type="match status" value="1"/>
</dbReference>
<dbReference type="AlphaFoldDB" id="A6DQA4"/>
<comment type="caution">
    <text evidence="3">The sequence shown here is derived from an EMBL/GenBank/DDBJ whole genome shotgun (WGS) entry which is preliminary data.</text>
</comment>
<reference evidence="3 4" key="1">
    <citation type="journal article" date="2010" name="J. Bacteriol.">
        <title>Genome sequence of Lentisphaera araneosa HTCC2155T, the type species of the order Lentisphaerales in the phylum Lentisphaerae.</title>
        <authorList>
            <person name="Thrash J.C."/>
            <person name="Cho J.C."/>
            <person name="Vergin K.L."/>
            <person name="Morris R.M."/>
            <person name="Giovannoni S.J."/>
        </authorList>
    </citation>
    <scope>NUCLEOTIDE SEQUENCE [LARGE SCALE GENOMIC DNA]</scope>
    <source>
        <strain evidence="3 4">HTCC2155</strain>
    </source>
</reference>
<dbReference type="STRING" id="313628.LNTAR_16448"/>
<dbReference type="GO" id="GO:0005829">
    <property type="term" value="C:cytosol"/>
    <property type="evidence" value="ECO:0007669"/>
    <property type="project" value="TreeGrafter"/>
</dbReference>
<proteinExistence type="predicted"/>